<dbReference type="PANTHER" id="PTHR10751">
    <property type="entry name" value="GUANYLATE BINDING PROTEIN"/>
    <property type="match status" value="1"/>
</dbReference>
<keyword evidence="9" id="KW-1185">Reference proteome</keyword>
<evidence type="ECO:0000313" key="8">
    <source>
        <dbReference type="EMBL" id="KAK9835778.1"/>
    </source>
</evidence>
<dbReference type="GO" id="GO:0003924">
    <property type="term" value="F:GTPase activity"/>
    <property type="evidence" value="ECO:0007669"/>
    <property type="project" value="InterPro"/>
</dbReference>
<dbReference type="InterPro" id="IPR036543">
    <property type="entry name" value="Guanylate-bd_C_sf"/>
</dbReference>
<feature type="transmembrane region" description="Helical" evidence="5">
    <location>
        <begin position="580"/>
        <end position="598"/>
    </location>
</feature>
<keyword evidence="5" id="KW-1133">Transmembrane helix</keyword>
<proteinExistence type="inferred from homology"/>
<gene>
    <name evidence="8" type="ORF">WJX74_007712</name>
</gene>
<comment type="similarity">
    <text evidence="4">Belongs to the TRAFAC class dynamin-like GTPase superfamily. GB1/RHD3 GTPase family.</text>
</comment>
<evidence type="ECO:0000259" key="7">
    <source>
        <dbReference type="PROSITE" id="PS51715"/>
    </source>
</evidence>
<evidence type="ECO:0000256" key="4">
    <source>
        <dbReference type="PROSITE-ProRule" id="PRU01052"/>
    </source>
</evidence>
<dbReference type="PROSITE" id="PS51715">
    <property type="entry name" value="G_GB1_RHD3"/>
    <property type="match status" value="1"/>
</dbReference>
<dbReference type="Gene3D" id="3.40.50.300">
    <property type="entry name" value="P-loop containing nucleotide triphosphate hydrolases"/>
    <property type="match status" value="1"/>
</dbReference>
<keyword evidence="3" id="KW-0342">GTP-binding</keyword>
<dbReference type="InterPro" id="IPR015894">
    <property type="entry name" value="Guanylate-bd_N"/>
</dbReference>
<evidence type="ECO:0000256" key="3">
    <source>
        <dbReference type="ARBA" id="ARBA00023134"/>
    </source>
</evidence>
<dbReference type="EMBL" id="JALJOS010000008">
    <property type="protein sequence ID" value="KAK9835778.1"/>
    <property type="molecule type" value="Genomic_DNA"/>
</dbReference>
<evidence type="ECO:0000256" key="6">
    <source>
        <dbReference type="SAM" id="SignalP"/>
    </source>
</evidence>
<dbReference type="SUPFAM" id="SSF48340">
    <property type="entry name" value="Interferon-induced guanylate-binding protein 1 (GBP1), C-terminal domain"/>
    <property type="match status" value="1"/>
</dbReference>
<keyword evidence="5" id="KW-0472">Membrane</keyword>
<feature type="transmembrane region" description="Helical" evidence="5">
    <location>
        <begin position="505"/>
        <end position="524"/>
    </location>
</feature>
<evidence type="ECO:0000256" key="5">
    <source>
        <dbReference type="SAM" id="Phobius"/>
    </source>
</evidence>
<feature type="chain" id="PRO_5043373975" description="GB1/RHD3-type G domain-containing protein" evidence="6">
    <location>
        <begin position="20"/>
        <end position="629"/>
    </location>
</feature>
<dbReference type="InterPro" id="IPR030386">
    <property type="entry name" value="G_GB1_RHD3_dom"/>
</dbReference>
<dbReference type="SUPFAM" id="SSF52540">
    <property type="entry name" value="P-loop containing nucleoside triphosphate hydrolases"/>
    <property type="match status" value="1"/>
</dbReference>
<dbReference type="Pfam" id="PF02263">
    <property type="entry name" value="GBP"/>
    <property type="match status" value="1"/>
</dbReference>
<dbReference type="GO" id="GO:0005525">
    <property type="term" value="F:GTP binding"/>
    <property type="evidence" value="ECO:0007669"/>
    <property type="project" value="UniProtKB-KW"/>
</dbReference>
<keyword evidence="6" id="KW-0732">Signal</keyword>
<sequence>MKTVLAVAFLLLLFAVTSADPTETTLRRPLPIVHPVEGHTRLQLDQEGLAALRRITAPVVPVVVIGPYRSGKSFLLNQLLGVGCDEGFGVGHTRSTQTKGVWIWGEPASLRTPAGQDLSVVYIDTEGFESTGKADAYDDRIFALSALISSLLIYNLPEAIRESDIQKLSFAVDLAEGFYSQAQASSNSHTQPDIPISGAQILGTEKAPMDAANMLWLIQRDFLEGASLQAMLAQALSPVDNPAKDRDIEQVNRIRQSLQVMAANSSTFGLRQPHLQRTRLCELPDSELDPGYVRQRGQLQDLVHRLAKPKVVNGAALNGTGLAKLIEQMVTALNARDIPTAGSILEHFNKELMYKVQEEHERKLAAVPLPADEDALQRSHDSAVLQALARFDAEKFGNMGQSGAGPLRESLSALLAKQLETRVTANRLASSEACNRLEQECEDGLEREQKVHLPSTSRFAAHYQRCRAKFDASCIGPARPDQVGRLDKAWKREERRFRQDYNDKLFNGLILVLLVDIVVSRFLLRSNLLESIGWILFIFLQVYPKLYLSGGSMYESYWWQLLVQGWEMLVYNPILDLEQTWQVLIPTAVLAYIFWKCWKKYLKPRWTKRKARSKTLPLHHAGPPRDLDV</sequence>
<reference evidence="8 9" key="1">
    <citation type="journal article" date="2024" name="Nat. Commun.">
        <title>Phylogenomics reveals the evolutionary origins of lichenization in chlorophyte algae.</title>
        <authorList>
            <person name="Puginier C."/>
            <person name="Libourel C."/>
            <person name="Otte J."/>
            <person name="Skaloud P."/>
            <person name="Haon M."/>
            <person name="Grisel S."/>
            <person name="Petersen M."/>
            <person name="Berrin J.G."/>
            <person name="Delaux P.M."/>
            <person name="Dal Grande F."/>
            <person name="Keller J."/>
        </authorList>
    </citation>
    <scope>NUCLEOTIDE SEQUENCE [LARGE SCALE GENOMIC DNA]</scope>
    <source>
        <strain evidence="8 9">SAG 2145</strain>
    </source>
</reference>
<comment type="caution">
    <text evidence="8">The sequence shown here is derived from an EMBL/GenBank/DDBJ whole genome shotgun (WGS) entry which is preliminary data.</text>
</comment>
<name>A0AAW1RPV6_9CHLO</name>
<dbReference type="AlphaFoldDB" id="A0AAW1RPV6"/>
<dbReference type="Proteomes" id="UP001438707">
    <property type="component" value="Unassembled WGS sequence"/>
</dbReference>
<evidence type="ECO:0000256" key="2">
    <source>
        <dbReference type="ARBA" id="ARBA00022801"/>
    </source>
</evidence>
<accession>A0AAW1RPV6</accession>
<keyword evidence="1" id="KW-0547">Nucleotide-binding</keyword>
<feature type="domain" description="GB1/RHD3-type G" evidence="7">
    <location>
        <begin position="56"/>
        <end position="170"/>
    </location>
</feature>
<dbReference type="InterPro" id="IPR027417">
    <property type="entry name" value="P-loop_NTPase"/>
</dbReference>
<feature type="signal peptide" evidence="6">
    <location>
        <begin position="1"/>
        <end position="19"/>
    </location>
</feature>
<keyword evidence="5" id="KW-0812">Transmembrane</keyword>
<protein>
    <recommendedName>
        <fullName evidence="7">GB1/RHD3-type G domain-containing protein</fullName>
    </recommendedName>
</protein>
<organism evidence="8 9">
    <name type="scientific">Apatococcus lobatus</name>
    <dbReference type="NCBI Taxonomy" id="904363"/>
    <lineage>
        <taxon>Eukaryota</taxon>
        <taxon>Viridiplantae</taxon>
        <taxon>Chlorophyta</taxon>
        <taxon>core chlorophytes</taxon>
        <taxon>Trebouxiophyceae</taxon>
        <taxon>Chlorellales</taxon>
        <taxon>Chlorellaceae</taxon>
        <taxon>Apatococcus</taxon>
    </lineage>
</organism>
<evidence type="ECO:0000256" key="1">
    <source>
        <dbReference type="ARBA" id="ARBA00022741"/>
    </source>
</evidence>
<evidence type="ECO:0000313" key="9">
    <source>
        <dbReference type="Proteomes" id="UP001438707"/>
    </source>
</evidence>
<keyword evidence="2" id="KW-0378">Hydrolase</keyword>
<feature type="transmembrane region" description="Helical" evidence="5">
    <location>
        <begin position="531"/>
        <end position="548"/>
    </location>
</feature>